<reference evidence="1 2" key="1">
    <citation type="submission" date="2018-08" db="EMBL/GenBank/DDBJ databases">
        <title>Genomic Encyclopedia of Archaeal and Bacterial Type Strains, Phase II (KMG-II): from individual species to whole genera.</title>
        <authorList>
            <person name="Goeker M."/>
        </authorList>
    </citation>
    <scope>NUCLEOTIDE SEQUENCE [LARGE SCALE GENOMIC DNA]</scope>
    <source>
        <strain evidence="1 2">DSM 100880</strain>
    </source>
</reference>
<organism evidence="1 2">
    <name type="scientific">Flavobacterium aquicola</name>
    <dbReference type="NCBI Taxonomy" id="1682742"/>
    <lineage>
        <taxon>Bacteria</taxon>
        <taxon>Pseudomonadati</taxon>
        <taxon>Bacteroidota</taxon>
        <taxon>Flavobacteriia</taxon>
        <taxon>Flavobacteriales</taxon>
        <taxon>Flavobacteriaceae</taxon>
        <taxon>Flavobacterium</taxon>
    </lineage>
</organism>
<gene>
    <name evidence="1" type="ORF">C8P67_102164</name>
</gene>
<accession>A0A3E0ERU4</accession>
<evidence type="ECO:0000313" key="2">
    <source>
        <dbReference type="Proteomes" id="UP000257136"/>
    </source>
</evidence>
<sequence length="121" mass="14092">MPLSTFFAINLPYGIKRNEHNEWFAFNREYAPLGWNTHSATSIHSDGAFSENPIHTKYKGLTETKLLKIAGSENLVKRDEQGEITMLFLYDDNTNPRYPNGSWENYFNKIRELSTLEVKPY</sequence>
<protein>
    <submittedName>
        <fullName evidence="1">Uncharacterized protein</fullName>
    </submittedName>
</protein>
<evidence type="ECO:0000313" key="1">
    <source>
        <dbReference type="EMBL" id="REH00912.1"/>
    </source>
</evidence>
<keyword evidence="2" id="KW-1185">Reference proteome</keyword>
<dbReference type="RefSeq" id="WP_115810397.1">
    <property type="nucleotide sequence ID" value="NZ_QUNI01000002.1"/>
</dbReference>
<dbReference type="EMBL" id="QUNI01000002">
    <property type="protein sequence ID" value="REH00912.1"/>
    <property type="molecule type" value="Genomic_DNA"/>
</dbReference>
<dbReference type="AlphaFoldDB" id="A0A3E0ERU4"/>
<dbReference type="Proteomes" id="UP000257136">
    <property type="component" value="Unassembled WGS sequence"/>
</dbReference>
<proteinExistence type="predicted"/>
<dbReference type="OrthoDB" id="7026240at2"/>
<comment type="caution">
    <text evidence="1">The sequence shown here is derived from an EMBL/GenBank/DDBJ whole genome shotgun (WGS) entry which is preliminary data.</text>
</comment>
<name>A0A3E0ERU4_9FLAO</name>